<protein>
    <recommendedName>
        <fullName evidence="4">PEP-CTERM sorting domain-containing protein</fullName>
    </recommendedName>
</protein>
<sequence length="176" mass="18694">MRSTPVVALAALLACLPARAVDVIDIGSHARLPAYLPILPIGFPAESFAPAPMVLAPGYFPAPFTSYFPGYFSYYFPADFSPYFPSYPLPFPAPHPPVHTPGDERGDVPSAAALTELALIAGAQAATATVAEPMPVPEPVSVLMLACGLLLMVPGAWASRWSRLGDTDSLLQRRFP</sequence>
<name>A0A4P6KYB4_9BURK</name>
<evidence type="ECO:0000313" key="3">
    <source>
        <dbReference type="Proteomes" id="UP000290637"/>
    </source>
</evidence>
<reference evidence="2 3" key="1">
    <citation type="submission" date="2019-02" db="EMBL/GenBank/DDBJ databases">
        <title>Draft Genome Sequences of Six Type Strains of the Genus Massilia.</title>
        <authorList>
            <person name="Miess H."/>
            <person name="Frediansyhah A."/>
            <person name="Gross H."/>
        </authorList>
    </citation>
    <scope>NUCLEOTIDE SEQUENCE [LARGE SCALE GENOMIC DNA]</scope>
    <source>
        <strain evidence="2 3">DSM 17473</strain>
    </source>
</reference>
<keyword evidence="1" id="KW-0732">Signal</keyword>
<accession>A0A4P6KYB4</accession>
<evidence type="ECO:0000313" key="2">
    <source>
        <dbReference type="EMBL" id="QBE64076.1"/>
    </source>
</evidence>
<dbReference type="PROSITE" id="PS51257">
    <property type="entry name" value="PROKAR_LIPOPROTEIN"/>
    <property type="match status" value="1"/>
</dbReference>
<dbReference type="RefSeq" id="WP_130187196.1">
    <property type="nucleotide sequence ID" value="NZ_CP035913.1"/>
</dbReference>
<dbReference type="EMBL" id="CP035913">
    <property type="protein sequence ID" value="QBE64076.1"/>
    <property type="molecule type" value="Genomic_DNA"/>
</dbReference>
<proteinExistence type="predicted"/>
<feature type="chain" id="PRO_5020338337" description="PEP-CTERM sorting domain-containing protein" evidence="1">
    <location>
        <begin position="21"/>
        <end position="176"/>
    </location>
</feature>
<dbReference type="Proteomes" id="UP000290637">
    <property type="component" value="Chromosome"/>
</dbReference>
<dbReference type="OrthoDB" id="8760080at2"/>
<gene>
    <name evidence="2" type="ORF">EWM63_14725</name>
</gene>
<keyword evidence="3" id="KW-1185">Reference proteome</keyword>
<dbReference type="KEGG" id="plue:EWM63_14725"/>
<evidence type="ECO:0008006" key="4">
    <source>
        <dbReference type="Google" id="ProtNLM"/>
    </source>
</evidence>
<dbReference type="AlphaFoldDB" id="A0A4P6KYB4"/>
<organism evidence="2 3">
    <name type="scientific">Pseudoduganella lutea</name>
    <dbReference type="NCBI Taxonomy" id="321985"/>
    <lineage>
        <taxon>Bacteria</taxon>
        <taxon>Pseudomonadati</taxon>
        <taxon>Pseudomonadota</taxon>
        <taxon>Betaproteobacteria</taxon>
        <taxon>Burkholderiales</taxon>
        <taxon>Oxalobacteraceae</taxon>
        <taxon>Telluria group</taxon>
        <taxon>Pseudoduganella</taxon>
    </lineage>
</organism>
<evidence type="ECO:0000256" key="1">
    <source>
        <dbReference type="SAM" id="SignalP"/>
    </source>
</evidence>
<feature type="signal peptide" evidence="1">
    <location>
        <begin position="1"/>
        <end position="20"/>
    </location>
</feature>